<dbReference type="PANTHER" id="PTHR30313:SF2">
    <property type="entry name" value="DNA PRIMASE"/>
    <property type="match status" value="1"/>
</dbReference>
<dbReference type="GO" id="GO:1990077">
    <property type="term" value="C:primosome complex"/>
    <property type="evidence" value="ECO:0007669"/>
    <property type="project" value="UniProtKB-KW"/>
</dbReference>
<evidence type="ECO:0000256" key="11">
    <source>
        <dbReference type="ARBA" id="ARBA00023125"/>
    </source>
</evidence>
<evidence type="ECO:0000256" key="5">
    <source>
        <dbReference type="ARBA" id="ARBA00022695"/>
    </source>
</evidence>
<keyword evidence="10" id="KW-0460">Magnesium</keyword>
<feature type="domain" description="Zinc finger CHC2-type" evidence="13">
    <location>
        <begin position="35"/>
        <end position="89"/>
    </location>
</feature>
<dbReference type="Proteomes" id="UP000245533">
    <property type="component" value="Unassembled WGS sequence"/>
</dbReference>
<dbReference type="Pfam" id="PF01807">
    <property type="entry name" value="Zn_ribbon_DnaG"/>
    <property type="match status" value="1"/>
</dbReference>
<dbReference type="GO" id="GO:0003677">
    <property type="term" value="F:DNA binding"/>
    <property type="evidence" value="ECO:0007669"/>
    <property type="project" value="UniProtKB-KW"/>
</dbReference>
<dbReference type="GO" id="GO:0008270">
    <property type="term" value="F:zinc ion binding"/>
    <property type="evidence" value="ECO:0007669"/>
    <property type="project" value="UniProtKB-KW"/>
</dbReference>
<comment type="cofactor">
    <cofactor evidence="1">
        <name>Zn(2+)</name>
        <dbReference type="ChEBI" id="CHEBI:29105"/>
    </cofactor>
</comment>
<organism evidence="14 15">
    <name type="scientific">Rhodohalobacter mucosus</name>
    <dbReference type="NCBI Taxonomy" id="2079485"/>
    <lineage>
        <taxon>Bacteria</taxon>
        <taxon>Pseudomonadati</taxon>
        <taxon>Balneolota</taxon>
        <taxon>Balneolia</taxon>
        <taxon>Balneolales</taxon>
        <taxon>Balneolaceae</taxon>
        <taxon>Rhodohalobacter</taxon>
    </lineage>
</organism>
<dbReference type="InterPro" id="IPR050219">
    <property type="entry name" value="DnaG_primase"/>
</dbReference>
<evidence type="ECO:0000256" key="4">
    <source>
        <dbReference type="ARBA" id="ARBA00022679"/>
    </source>
</evidence>
<comment type="caution">
    <text evidence="14">The sequence shown here is derived from an EMBL/GenBank/DDBJ whole genome shotgun (WGS) entry which is preliminary data.</text>
</comment>
<dbReference type="RefSeq" id="WP_109646917.1">
    <property type="nucleotide sequence ID" value="NZ_QGGB01000007.1"/>
</dbReference>
<evidence type="ECO:0000256" key="9">
    <source>
        <dbReference type="ARBA" id="ARBA00022833"/>
    </source>
</evidence>
<proteinExistence type="predicted"/>
<evidence type="ECO:0000259" key="13">
    <source>
        <dbReference type="SMART" id="SM00400"/>
    </source>
</evidence>
<dbReference type="SMART" id="SM00400">
    <property type="entry name" value="ZnF_CHCC"/>
    <property type="match status" value="1"/>
</dbReference>
<dbReference type="OrthoDB" id="9804281at2"/>
<protein>
    <recommendedName>
        <fullName evidence="13">Zinc finger CHC2-type domain-containing protein</fullName>
    </recommendedName>
</protein>
<evidence type="ECO:0000256" key="3">
    <source>
        <dbReference type="ARBA" id="ARBA00022515"/>
    </source>
</evidence>
<keyword evidence="5" id="KW-0548">Nucleotidyltransferase</keyword>
<evidence type="ECO:0000313" key="15">
    <source>
        <dbReference type="Proteomes" id="UP000245533"/>
    </source>
</evidence>
<dbReference type="EMBL" id="QGGB01000007">
    <property type="protein sequence ID" value="PWN06124.1"/>
    <property type="molecule type" value="Genomic_DNA"/>
</dbReference>
<dbReference type="GO" id="GO:0005737">
    <property type="term" value="C:cytoplasm"/>
    <property type="evidence" value="ECO:0007669"/>
    <property type="project" value="TreeGrafter"/>
</dbReference>
<keyword evidence="9" id="KW-0862">Zinc</keyword>
<keyword evidence="12" id="KW-0804">Transcription</keyword>
<evidence type="ECO:0000256" key="8">
    <source>
        <dbReference type="ARBA" id="ARBA00022771"/>
    </source>
</evidence>
<accession>A0A316TUY3</accession>
<evidence type="ECO:0000256" key="2">
    <source>
        <dbReference type="ARBA" id="ARBA00022478"/>
    </source>
</evidence>
<evidence type="ECO:0000256" key="10">
    <source>
        <dbReference type="ARBA" id="ARBA00022842"/>
    </source>
</evidence>
<sequence>MTFTQAINQIRDLSRDDITGIVSDYVELKRSGNGMKGCCPFHEEKTPSFHVSDQKGIYKCFGCGLGGDAIDFLMRIEGKEFHEVIYQFADRFHISIEKDSSGKAEQRFRGKEPIPNLKDVRSDIRKAGCVTVICDDTPADIFKNTPTVKVSPPLQKDQANALRKYTDRCELVIRNTNWESSQDCIKAALDAGFTITVPADGISMDWIHYVIEFVQPSHSDIIKLLATIPDALTRSVYITEYSNKKTPESEVKECR</sequence>
<keyword evidence="11" id="KW-0238">DNA-binding</keyword>
<evidence type="ECO:0000256" key="1">
    <source>
        <dbReference type="ARBA" id="ARBA00001947"/>
    </source>
</evidence>
<dbReference type="PANTHER" id="PTHR30313">
    <property type="entry name" value="DNA PRIMASE"/>
    <property type="match status" value="1"/>
</dbReference>
<dbReference type="InterPro" id="IPR036977">
    <property type="entry name" value="DNA_primase_Znf_CHC2"/>
</dbReference>
<keyword evidence="4" id="KW-0808">Transferase</keyword>
<dbReference type="Gene3D" id="3.90.580.10">
    <property type="entry name" value="Zinc finger, CHC2-type domain"/>
    <property type="match status" value="1"/>
</dbReference>
<dbReference type="InterPro" id="IPR002694">
    <property type="entry name" value="Znf_CHC2"/>
</dbReference>
<dbReference type="GO" id="GO:0000428">
    <property type="term" value="C:DNA-directed RNA polymerase complex"/>
    <property type="evidence" value="ECO:0007669"/>
    <property type="project" value="UniProtKB-KW"/>
</dbReference>
<evidence type="ECO:0000256" key="6">
    <source>
        <dbReference type="ARBA" id="ARBA00022705"/>
    </source>
</evidence>
<evidence type="ECO:0000256" key="12">
    <source>
        <dbReference type="ARBA" id="ARBA00023163"/>
    </source>
</evidence>
<evidence type="ECO:0000256" key="7">
    <source>
        <dbReference type="ARBA" id="ARBA00022723"/>
    </source>
</evidence>
<evidence type="ECO:0000313" key="14">
    <source>
        <dbReference type="EMBL" id="PWN06124.1"/>
    </source>
</evidence>
<dbReference type="GO" id="GO:0003899">
    <property type="term" value="F:DNA-directed RNA polymerase activity"/>
    <property type="evidence" value="ECO:0007669"/>
    <property type="project" value="InterPro"/>
</dbReference>
<dbReference type="AlphaFoldDB" id="A0A316TUY3"/>
<keyword evidence="6" id="KW-0235">DNA replication</keyword>
<keyword evidence="8" id="KW-0863">Zinc-finger</keyword>
<keyword evidence="2" id="KW-0240">DNA-directed RNA polymerase</keyword>
<dbReference type="SUPFAM" id="SSF57783">
    <property type="entry name" value="Zinc beta-ribbon"/>
    <property type="match status" value="1"/>
</dbReference>
<keyword evidence="3" id="KW-0639">Primosome</keyword>
<keyword evidence="7" id="KW-0479">Metal-binding</keyword>
<keyword evidence="15" id="KW-1185">Reference proteome</keyword>
<gene>
    <name evidence="14" type="ORF">DDZ15_09770</name>
</gene>
<dbReference type="GO" id="GO:0006269">
    <property type="term" value="P:DNA replication, synthesis of primer"/>
    <property type="evidence" value="ECO:0007669"/>
    <property type="project" value="UniProtKB-KW"/>
</dbReference>
<name>A0A316TUY3_9BACT</name>
<dbReference type="FunFam" id="3.90.580.10:FF:000001">
    <property type="entry name" value="DNA primase"/>
    <property type="match status" value="1"/>
</dbReference>
<reference evidence="14 15" key="1">
    <citation type="submission" date="2018-05" db="EMBL/GenBank/DDBJ databases">
        <title>Rhodohalobacter halophilus gen. nov., sp. nov., a moderately halophilic member of the family Balneolaceae.</title>
        <authorList>
            <person name="Liu Z.-W."/>
        </authorList>
    </citation>
    <scope>NUCLEOTIDE SEQUENCE [LARGE SCALE GENOMIC DNA]</scope>
    <source>
        <strain evidence="14 15">8A47</strain>
    </source>
</reference>